<feature type="chain" id="PRO_5044864689" evidence="3">
    <location>
        <begin position="30"/>
        <end position="301"/>
    </location>
</feature>
<evidence type="ECO:0000313" key="5">
    <source>
        <dbReference type="Proteomes" id="UP001610411"/>
    </source>
</evidence>
<dbReference type="PANTHER" id="PTHR47223">
    <property type="entry name" value="SPERM ACROSOME MEMBRANE-ASSOCIATED PROTEIN 1"/>
    <property type="match status" value="1"/>
</dbReference>
<gene>
    <name evidence="4" type="ORF">WCI35_007561</name>
</gene>
<dbReference type="Proteomes" id="UP001610411">
    <property type="component" value="Unassembled WGS sequence"/>
</dbReference>
<dbReference type="PANTHER" id="PTHR47223:SF1">
    <property type="entry name" value="SPERM ACROSOME MEMBRANE-ASSOCIATED PROTEIN 1"/>
    <property type="match status" value="1"/>
</dbReference>
<keyword evidence="2" id="KW-0472">Membrane</keyword>
<keyword evidence="2" id="KW-1133">Transmembrane helix</keyword>
<keyword evidence="3" id="KW-0732">Signal</keyword>
<comment type="caution">
    <text evidence="4">The sequence shown here is derived from an EMBL/GenBank/DDBJ whole genome shotgun (WGS) entry which is preliminary data.</text>
</comment>
<dbReference type="AlphaFoldDB" id="A0ABD2F274"/>
<dbReference type="CDD" id="cd13783">
    <property type="entry name" value="SPACA1"/>
    <property type="match status" value="1"/>
</dbReference>
<feature type="signal peptide" evidence="3">
    <location>
        <begin position="1"/>
        <end position="29"/>
    </location>
</feature>
<sequence>MSPGGTGCSAGLLLTVGWLLLAGLRSACGTNVTAVQDSGLAHEGESESEGENDEEPENDSEAAESESPAEVEEDVSNRTVVKEVEFGMCTVTCGIGMREVILTNGCPGGESKCIVRVEECRGPVDCGWGKPISESLESVRLACVHISPVNRFKYMWKLLRPEQQTIILVNDSAILEVHREVHPLAFECDTLENNELVATVKFTVYTLSELQMRRSSRPDTDAVLVFVLTIGVIVCVFVIFVLIFIIVNWAAVKSFWGARASTTEIQSELSSVRYKDSTSLDQSPTEIPVNEEEDALSEWNE</sequence>
<evidence type="ECO:0000313" key="4">
    <source>
        <dbReference type="EMBL" id="KAL2792291.1"/>
    </source>
</evidence>
<reference evidence="4 5" key="1">
    <citation type="journal article" date="2024" name="G3 (Bethesda)">
        <title>A hybrid genome assembly of the endangered aye-aye (Daubentonia madagascariensis).</title>
        <authorList>
            <person name="Versoza C.J."/>
            <person name="Pfeifer S.P."/>
        </authorList>
    </citation>
    <scope>NUCLEOTIDE SEQUENCE [LARGE SCALE GENOMIC DNA]</scope>
    <source>
        <strain evidence="4">6821</strain>
    </source>
</reference>
<name>A0ABD2F274_DAUMA</name>
<keyword evidence="2" id="KW-0812">Transmembrane</keyword>
<evidence type="ECO:0000256" key="2">
    <source>
        <dbReference type="SAM" id="Phobius"/>
    </source>
</evidence>
<feature type="region of interest" description="Disordered" evidence="1">
    <location>
        <begin position="39"/>
        <end position="76"/>
    </location>
</feature>
<feature type="transmembrane region" description="Helical" evidence="2">
    <location>
        <begin position="222"/>
        <end position="251"/>
    </location>
</feature>
<dbReference type="EMBL" id="JBFSEQ010000002">
    <property type="protein sequence ID" value="KAL2792291.1"/>
    <property type="molecule type" value="Genomic_DNA"/>
</dbReference>
<protein>
    <submittedName>
        <fullName evidence="4">Sperm acrosome membrane-associated protein 1</fullName>
    </submittedName>
</protein>
<organism evidence="4 5">
    <name type="scientific">Daubentonia madagascariensis</name>
    <name type="common">Aye-aye</name>
    <name type="synonym">Sciurus madagascariensis</name>
    <dbReference type="NCBI Taxonomy" id="31869"/>
    <lineage>
        <taxon>Eukaryota</taxon>
        <taxon>Metazoa</taxon>
        <taxon>Chordata</taxon>
        <taxon>Craniata</taxon>
        <taxon>Vertebrata</taxon>
        <taxon>Euteleostomi</taxon>
        <taxon>Mammalia</taxon>
        <taxon>Eutheria</taxon>
        <taxon>Euarchontoglires</taxon>
        <taxon>Primates</taxon>
        <taxon>Strepsirrhini</taxon>
        <taxon>Chiromyiformes</taxon>
        <taxon>Daubentoniidae</taxon>
        <taxon>Daubentonia</taxon>
    </lineage>
</organism>
<evidence type="ECO:0000256" key="3">
    <source>
        <dbReference type="SAM" id="SignalP"/>
    </source>
</evidence>
<evidence type="ECO:0000256" key="1">
    <source>
        <dbReference type="SAM" id="MobiDB-lite"/>
    </source>
</evidence>
<feature type="region of interest" description="Disordered" evidence="1">
    <location>
        <begin position="276"/>
        <end position="301"/>
    </location>
</feature>
<proteinExistence type="predicted"/>
<feature type="compositionally biased region" description="Acidic residues" evidence="1">
    <location>
        <begin position="46"/>
        <end position="74"/>
    </location>
</feature>
<accession>A0ABD2F274</accession>
<keyword evidence="5" id="KW-1185">Reference proteome</keyword>
<feature type="compositionally biased region" description="Acidic residues" evidence="1">
    <location>
        <begin position="289"/>
        <end position="301"/>
    </location>
</feature>
<dbReference type="InterPro" id="IPR037878">
    <property type="entry name" value="SPACA1"/>
</dbReference>